<dbReference type="InterPro" id="IPR036873">
    <property type="entry name" value="Rhodanese-like_dom_sf"/>
</dbReference>
<dbReference type="Gene3D" id="3.40.250.10">
    <property type="entry name" value="Rhodanese-like domain"/>
    <property type="match status" value="1"/>
</dbReference>
<comment type="catalytic activity">
    <reaction evidence="1">
        <text>uridine(34) in tRNA + AH2 + O2 = 5-hydroxyuridine(34) in tRNA + A + H2O</text>
        <dbReference type="Rhea" id="RHEA:64224"/>
        <dbReference type="Rhea" id="RHEA-COMP:11727"/>
        <dbReference type="Rhea" id="RHEA-COMP:13381"/>
        <dbReference type="ChEBI" id="CHEBI:13193"/>
        <dbReference type="ChEBI" id="CHEBI:15377"/>
        <dbReference type="ChEBI" id="CHEBI:15379"/>
        <dbReference type="ChEBI" id="CHEBI:17499"/>
        <dbReference type="ChEBI" id="CHEBI:65315"/>
        <dbReference type="ChEBI" id="CHEBI:136877"/>
    </reaction>
</comment>
<comment type="similarity">
    <text evidence="1">Belongs to the TrhO family.</text>
</comment>
<dbReference type="EC" id="1.14.-.-" evidence="1"/>
<protein>
    <recommendedName>
        <fullName evidence="1">tRNA uridine(34) hydroxylase</fullName>
        <ecNumber evidence="1">1.14.-.-</ecNumber>
    </recommendedName>
    <alternativeName>
        <fullName evidence="1">tRNA hydroxylation protein O</fullName>
    </alternativeName>
</protein>
<dbReference type="AlphaFoldDB" id="D2YAZ2"/>
<organism evidence="3 4">
    <name type="scientific">Vibrio mimicus VM603</name>
    <dbReference type="NCBI Taxonomy" id="671074"/>
    <lineage>
        <taxon>Bacteria</taxon>
        <taxon>Pseudomonadati</taxon>
        <taxon>Pseudomonadota</taxon>
        <taxon>Gammaproteobacteria</taxon>
        <taxon>Vibrionales</taxon>
        <taxon>Vibrionaceae</taxon>
        <taxon>Vibrio</taxon>
    </lineage>
</organism>
<sequence>MPDLPLIISYTPKNTPFLSSVCLGIMPPNFQVSYLKGHTMSQYVVCALYKFVELNHYQELRAPLLALMEENHIRGTLLLAQEGINGTVASSRQGIDVLLAWLDNEPSLKGTVYKESFATEPPFNRTKVKLKKEIVTMGVEGIDPRHVVGTYVKPQDWNTLISDPEVLVVDTRNDYEVQLGTFKNALNPKTETFREFPHYVQENLDPQKHKKVAMFCTGGIRCEKSTAYLKEQGFDEVYHLEGGILKYLEEVPQEQSLWEGDCYVFDGRVAVGHGLSESDYQICNACRLPITEEDKQSEQYEQGVSCPRCFGSHTEEQLERFREREKQVQLAKLRGESHIGEESAHVIEARRAEKLARKAAQRGQKD</sequence>
<dbReference type="PROSITE" id="PS50206">
    <property type="entry name" value="RHODANESE_3"/>
    <property type="match status" value="1"/>
</dbReference>
<evidence type="ECO:0000313" key="4">
    <source>
        <dbReference type="Proteomes" id="UP000004827"/>
    </source>
</evidence>
<dbReference type="SMART" id="SM00450">
    <property type="entry name" value="RHOD"/>
    <property type="match status" value="1"/>
</dbReference>
<dbReference type="HAMAP" id="MF_00469">
    <property type="entry name" value="TrhO"/>
    <property type="match status" value="1"/>
</dbReference>
<proteinExistence type="inferred from homology"/>
<dbReference type="SUPFAM" id="SSF52821">
    <property type="entry name" value="Rhodanese/Cell cycle control phosphatase"/>
    <property type="match status" value="1"/>
</dbReference>
<reference evidence="3 4" key="1">
    <citation type="journal article" date="2009" name="BMC Evol. Biol.">
        <title>Genomic taxonomy of Vibrios.</title>
        <authorList>
            <person name="Thompson C.C."/>
            <person name="Vicente A.C."/>
            <person name="Souza R.C."/>
            <person name="Vasconcelos A.T."/>
            <person name="Vesth T."/>
            <person name="Alves N.Jr."/>
            <person name="Ussery D.W."/>
            <person name="Iida T."/>
            <person name="Thompson F.L."/>
        </authorList>
    </citation>
    <scope>NUCLEOTIDE SEQUENCE [LARGE SCALE GENOMIC DNA]</scope>
    <source>
        <strain evidence="3 4">VM603</strain>
    </source>
</reference>
<keyword evidence="1" id="KW-0819">tRNA processing</keyword>
<evidence type="ECO:0000259" key="2">
    <source>
        <dbReference type="PROSITE" id="PS50206"/>
    </source>
</evidence>
<dbReference type="CDD" id="cd01518">
    <property type="entry name" value="RHOD_YceA"/>
    <property type="match status" value="1"/>
</dbReference>
<evidence type="ECO:0000313" key="3">
    <source>
        <dbReference type="EMBL" id="EEW08090.1"/>
    </source>
</evidence>
<keyword evidence="1" id="KW-0560">Oxidoreductase</keyword>
<dbReference type="InterPro" id="IPR020936">
    <property type="entry name" value="TrhO"/>
</dbReference>
<dbReference type="Pfam" id="PF00581">
    <property type="entry name" value="Rhodanese"/>
    <property type="match status" value="1"/>
</dbReference>
<dbReference type="GO" id="GO:0016705">
    <property type="term" value="F:oxidoreductase activity, acting on paired donors, with incorporation or reduction of molecular oxygen"/>
    <property type="evidence" value="ECO:0007669"/>
    <property type="project" value="UniProtKB-UniRule"/>
</dbReference>
<dbReference type="GO" id="GO:0006400">
    <property type="term" value="P:tRNA modification"/>
    <property type="evidence" value="ECO:0007669"/>
    <property type="project" value="UniProtKB-UniRule"/>
</dbReference>
<dbReference type="InterPro" id="IPR001763">
    <property type="entry name" value="Rhodanese-like_dom"/>
</dbReference>
<dbReference type="Gene3D" id="3.30.70.100">
    <property type="match status" value="1"/>
</dbReference>
<dbReference type="NCBIfam" id="NF001136">
    <property type="entry name" value="PRK00142.1-4"/>
    <property type="match status" value="1"/>
</dbReference>
<dbReference type="Proteomes" id="UP000004827">
    <property type="component" value="Unassembled WGS sequence"/>
</dbReference>
<dbReference type="InterPro" id="IPR040503">
    <property type="entry name" value="TRHO_N"/>
</dbReference>
<comment type="caution">
    <text evidence="3">The sequence shown here is derived from an EMBL/GenBank/DDBJ whole genome shotgun (WGS) entry which is preliminary data.</text>
</comment>
<dbReference type="PANTHER" id="PTHR43268:SF3">
    <property type="entry name" value="RHODANESE-LIKE DOMAIN-CONTAINING PROTEIN 7-RELATED"/>
    <property type="match status" value="1"/>
</dbReference>
<dbReference type="EMBL" id="ACYU01000020">
    <property type="protein sequence ID" value="EEW08090.1"/>
    <property type="molecule type" value="Genomic_DNA"/>
</dbReference>
<comment type="function">
    <text evidence="1">Catalyzes oxygen-dependent 5-hydroxyuridine (ho5U) modification at position 34 in tRNAs.</text>
</comment>
<dbReference type="PANTHER" id="PTHR43268">
    <property type="entry name" value="THIOSULFATE SULFURTRANSFERASE/RHODANESE-LIKE DOMAIN-CONTAINING PROTEIN 2"/>
    <property type="match status" value="1"/>
</dbReference>
<name>D2YAZ2_VIBMI</name>
<gene>
    <name evidence="1" type="primary">trhO</name>
    <name evidence="3" type="ORF">VMB_06890</name>
</gene>
<feature type="domain" description="Rhodanese" evidence="2">
    <location>
        <begin position="162"/>
        <end position="256"/>
    </location>
</feature>
<dbReference type="Pfam" id="PF17773">
    <property type="entry name" value="UPF0176_N"/>
    <property type="match status" value="1"/>
</dbReference>
<evidence type="ECO:0000256" key="1">
    <source>
        <dbReference type="HAMAP-Rule" id="MF_00469"/>
    </source>
</evidence>
<accession>D2YAZ2</accession>